<sequence length="163" mass="18307">MTPPRQQPLFVLEVEVKLSFAFHCQALDAITATPIIPPNLEAQIYDLRTPGDWLNLKGLIFCASKYVSTQVYVEGPSLKWTPIFLLGSGTYNYVYRLCFSSGLQLAASIPKTDEKDFFPTARLSEIPTMKLVAESGLYPHVLVPKIHGWEVGFDNETGLDVRW</sequence>
<evidence type="ECO:0000313" key="2">
    <source>
        <dbReference type="Proteomes" id="UP000567179"/>
    </source>
</evidence>
<gene>
    <name evidence="1" type="ORF">D9619_008455</name>
</gene>
<dbReference type="EMBL" id="JAACJJ010000029">
    <property type="protein sequence ID" value="KAF5319223.1"/>
    <property type="molecule type" value="Genomic_DNA"/>
</dbReference>
<proteinExistence type="predicted"/>
<protein>
    <submittedName>
        <fullName evidence="1">Uncharacterized protein</fullName>
    </submittedName>
</protein>
<name>A0A8H5BB63_9AGAR</name>
<comment type="caution">
    <text evidence="1">The sequence shown here is derived from an EMBL/GenBank/DDBJ whole genome shotgun (WGS) entry which is preliminary data.</text>
</comment>
<dbReference type="OrthoDB" id="10003767at2759"/>
<keyword evidence="2" id="KW-1185">Reference proteome</keyword>
<dbReference type="AlphaFoldDB" id="A0A8H5BB63"/>
<organism evidence="1 2">
    <name type="scientific">Psilocybe cf. subviscida</name>
    <dbReference type="NCBI Taxonomy" id="2480587"/>
    <lineage>
        <taxon>Eukaryota</taxon>
        <taxon>Fungi</taxon>
        <taxon>Dikarya</taxon>
        <taxon>Basidiomycota</taxon>
        <taxon>Agaricomycotina</taxon>
        <taxon>Agaricomycetes</taxon>
        <taxon>Agaricomycetidae</taxon>
        <taxon>Agaricales</taxon>
        <taxon>Agaricineae</taxon>
        <taxon>Strophariaceae</taxon>
        <taxon>Psilocybe</taxon>
    </lineage>
</organism>
<accession>A0A8H5BB63</accession>
<reference evidence="1 2" key="1">
    <citation type="journal article" date="2020" name="ISME J.">
        <title>Uncovering the hidden diversity of litter-decomposition mechanisms in mushroom-forming fungi.</title>
        <authorList>
            <person name="Floudas D."/>
            <person name="Bentzer J."/>
            <person name="Ahren D."/>
            <person name="Johansson T."/>
            <person name="Persson P."/>
            <person name="Tunlid A."/>
        </authorList>
    </citation>
    <scope>NUCLEOTIDE SEQUENCE [LARGE SCALE GENOMIC DNA]</scope>
    <source>
        <strain evidence="1 2">CBS 101986</strain>
    </source>
</reference>
<dbReference type="Proteomes" id="UP000567179">
    <property type="component" value="Unassembled WGS sequence"/>
</dbReference>
<evidence type="ECO:0000313" key="1">
    <source>
        <dbReference type="EMBL" id="KAF5319223.1"/>
    </source>
</evidence>